<keyword evidence="3" id="KW-1185">Reference proteome</keyword>
<evidence type="ECO:0000313" key="2">
    <source>
        <dbReference type="EMBL" id="AGT33220.1"/>
    </source>
</evidence>
<reference evidence="2 3" key="1">
    <citation type="journal article" date="2014" name="Genome Announc.">
        <title>Complete Genome Sequence of the Thermophilic Polychlorinated Biphenyl Degrader Geobacillus sp. Strain JF8 (NBRC 109937).</title>
        <authorList>
            <person name="Shintani M."/>
            <person name="Ohtsubo Y."/>
            <person name="Fukuda K."/>
            <person name="Hosoyama A."/>
            <person name="Ohji S."/>
            <person name="Yamazoe A."/>
            <person name="Fujita N."/>
            <person name="Nagata Y."/>
            <person name="Tsuda M."/>
            <person name="Hatta T."/>
            <person name="Kimbara K."/>
        </authorList>
    </citation>
    <scope>NUCLEOTIDE SEQUENCE [LARGE SCALE GENOMIC DNA]</scope>
    <source>
        <strain evidence="2 3">JF8</strain>
    </source>
</reference>
<dbReference type="Proteomes" id="UP000015500">
    <property type="component" value="Chromosome"/>
</dbReference>
<evidence type="ECO:0000256" key="1">
    <source>
        <dbReference type="SAM" id="MobiDB-lite"/>
    </source>
</evidence>
<organism evidence="2 3">
    <name type="scientific">Geobacillus genomosp. 3</name>
    <dbReference type="NCBI Taxonomy" id="1921421"/>
    <lineage>
        <taxon>Bacteria</taxon>
        <taxon>Bacillati</taxon>
        <taxon>Bacillota</taxon>
        <taxon>Bacilli</taxon>
        <taxon>Bacillales</taxon>
        <taxon>Anoxybacillaceae</taxon>
        <taxon>Geobacillus</taxon>
    </lineage>
</organism>
<sequence>MAFLKRGRGVSEKGAHERRGKANTHAVQGRMDNRGAAGSKGGSKTGKGKQDGF</sequence>
<dbReference type="HOGENOM" id="CLU_3061939_0_0_9"/>
<feature type="region of interest" description="Disordered" evidence="1">
    <location>
        <begin position="1"/>
        <end position="53"/>
    </location>
</feature>
<dbReference type="EMBL" id="CP006254">
    <property type="protein sequence ID" value="AGT33220.1"/>
    <property type="molecule type" value="Genomic_DNA"/>
</dbReference>
<name>S5ZFT7_GEOG3</name>
<dbReference type="AlphaFoldDB" id="S5ZFT7"/>
<dbReference type="KEGG" id="gjf:M493_14915"/>
<protein>
    <submittedName>
        <fullName evidence="2">Uncharacterized protein</fullName>
    </submittedName>
</protein>
<gene>
    <name evidence="2" type="ORF">M493_14915</name>
</gene>
<accession>S5ZFT7</accession>
<dbReference type="STRING" id="1921421.M493_14915"/>
<evidence type="ECO:0000313" key="3">
    <source>
        <dbReference type="Proteomes" id="UP000015500"/>
    </source>
</evidence>
<proteinExistence type="predicted"/>